<keyword evidence="5" id="KW-1185">Reference proteome</keyword>
<accession>A0AAX6ETE7</accession>
<protein>
    <recommendedName>
        <fullName evidence="2">Chalcone--flavanone isomerase</fullName>
    </recommendedName>
</protein>
<reference evidence="4" key="1">
    <citation type="journal article" date="2023" name="GigaByte">
        <title>Genome assembly of the bearded iris, Iris pallida Lam.</title>
        <authorList>
            <person name="Bruccoleri R.E."/>
            <person name="Oakeley E.J."/>
            <person name="Faust A.M.E."/>
            <person name="Altorfer M."/>
            <person name="Dessus-Babus S."/>
            <person name="Burckhardt D."/>
            <person name="Oertli M."/>
            <person name="Naumann U."/>
            <person name="Petersen F."/>
            <person name="Wong J."/>
        </authorList>
    </citation>
    <scope>NUCLEOTIDE SEQUENCE</scope>
    <source>
        <strain evidence="4">GSM-AAB239-AS_SAM_17_03QT</strain>
    </source>
</reference>
<feature type="domain" description="Chalcone isomerase" evidence="3">
    <location>
        <begin position="246"/>
        <end position="420"/>
    </location>
</feature>
<dbReference type="GO" id="GO:0005504">
    <property type="term" value="F:fatty acid binding"/>
    <property type="evidence" value="ECO:0007669"/>
    <property type="project" value="TreeGrafter"/>
</dbReference>
<evidence type="ECO:0000313" key="5">
    <source>
        <dbReference type="Proteomes" id="UP001140949"/>
    </source>
</evidence>
<evidence type="ECO:0000259" key="3">
    <source>
        <dbReference type="Pfam" id="PF16035"/>
    </source>
</evidence>
<evidence type="ECO:0000256" key="1">
    <source>
        <dbReference type="ARBA" id="ARBA00007166"/>
    </source>
</evidence>
<dbReference type="Gene3D" id="3.50.70.10">
    <property type="match status" value="1"/>
</dbReference>
<comment type="similarity">
    <text evidence="1">Belongs to the chalcone isomerase family.</text>
</comment>
<proteinExistence type="inferred from homology"/>
<dbReference type="InterPro" id="IPR016089">
    <property type="entry name" value="Chalcone_isomerase_bundle_sf"/>
</dbReference>
<dbReference type="GO" id="GO:0009570">
    <property type="term" value="C:chloroplast stroma"/>
    <property type="evidence" value="ECO:0007669"/>
    <property type="project" value="TreeGrafter"/>
</dbReference>
<dbReference type="SUPFAM" id="SSF54626">
    <property type="entry name" value="Chalcone isomerase"/>
    <property type="match status" value="1"/>
</dbReference>
<sequence length="430" mass="48005">MRNNWIFFTNLDLDGGCQYTSPTESQFLQGFGVHLLSQFGSLVDLSFNHSSHFVSSGSLAFQEAYSCISKFAGAFLLWYSSRPNILCKFSSKPRGSRNYQSSAPIKHVSSNRQSPAGMFFGYGSDAGYAAEVFFANLARSTLWHLWKQVEQNKGFPIISLAAALVPPFDNLSSKVLAESIPLRNSDGHISEQLDRSFTEDDCQRCLGRSMPNLNWGRDATEPKTGIKFPTSLDSSLVRDNPYLTTEVLVGIGSRSMRIIKIKTLKVYAFGLYVHPDSVCEKLGPKYASVPVSELKNRSEFYEDLLREDIHMSVRLVVNINGLKINTVRDAFEKSIRNRLEKMNPSTDYNCLQAFGSYFKQDIPLPVGTTINFRQTADGELITEIGGKLIGAVHSKDLCRAFFDMYIGDVPVSVQAKEEIAQNVAGLIRRC</sequence>
<organism evidence="4 5">
    <name type="scientific">Iris pallida</name>
    <name type="common">Sweet iris</name>
    <dbReference type="NCBI Taxonomy" id="29817"/>
    <lineage>
        <taxon>Eukaryota</taxon>
        <taxon>Viridiplantae</taxon>
        <taxon>Streptophyta</taxon>
        <taxon>Embryophyta</taxon>
        <taxon>Tracheophyta</taxon>
        <taxon>Spermatophyta</taxon>
        <taxon>Magnoliopsida</taxon>
        <taxon>Liliopsida</taxon>
        <taxon>Asparagales</taxon>
        <taxon>Iridaceae</taxon>
        <taxon>Iridoideae</taxon>
        <taxon>Irideae</taxon>
        <taxon>Iris</taxon>
    </lineage>
</organism>
<dbReference type="InterPro" id="IPR016087">
    <property type="entry name" value="Chalcone_isomerase"/>
</dbReference>
<gene>
    <name evidence="4" type="ORF">M6B38_173030</name>
</gene>
<dbReference type="AlphaFoldDB" id="A0AAX6ETE7"/>
<dbReference type="InterPro" id="IPR036298">
    <property type="entry name" value="Chalcone_isomerase_sf"/>
</dbReference>
<dbReference type="EMBL" id="JANAVB010034020">
    <property type="protein sequence ID" value="KAJ6807191.1"/>
    <property type="molecule type" value="Genomic_DNA"/>
</dbReference>
<reference evidence="4" key="2">
    <citation type="submission" date="2023-04" db="EMBL/GenBank/DDBJ databases">
        <authorList>
            <person name="Bruccoleri R.E."/>
            <person name="Oakeley E.J."/>
            <person name="Faust A.-M."/>
            <person name="Dessus-Babus S."/>
            <person name="Altorfer M."/>
            <person name="Burckhardt D."/>
            <person name="Oertli M."/>
            <person name="Naumann U."/>
            <person name="Petersen F."/>
            <person name="Wong J."/>
        </authorList>
    </citation>
    <scope>NUCLEOTIDE SEQUENCE</scope>
    <source>
        <strain evidence="4">GSM-AAB239-AS_SAM_17_03QT</strain>
        <tissue evidence="4">Leaf</tissue>
    </source>
</reference>
<dbReference type="PANTHER" id="PTHR47284">
    <property type="entry name" value="FATTY-ACID-BINDING PROTEIN 2"/>
    <property type="match status" value="1"/>
</dbReference>
<name>A0AAX6ETE7_IRIPA</name>
<evidence type="ECO:0000313" key="4">
    <source>
        <dbReference type="EMBL" id="KAJ6807191.1"/>
    </source>
</evidence>
<dbReference type="Proteomes" id="UP001140949">
    <property type="component" value="Unassembled WGS sequence"/>
</dbReference>
<dbReference type="Pfam" id="PF16035">
    <property type="entry name" value="Chalcone_2"/>
    <property type="match status" value="1"/>
</dbReference>
<dbReference type="PANTHER" id="PTHR47284:SF3">
    <property type="entry name" value="FATTY-ACID-BINDING PROTEIN 2"/>
    <property type="match status" value="1"/>
</dbReference>
<evidence type="ECO:0000256" key="2">
    <source>
        <dbReference type="ARBA" id="ARBA00024426"/>
    </source>
</evidence>
<dbReference type="InterPro" id="IPR016088">
    <property type="entry name" value="Chalcone_isomerase_3-sand"/>
</dbReference>
<dbReference type="GO" id="GO:0016872">
    <property type="term" value="F:intramolecular lyase activity"/>
    <property type="evidence" value="ECO:0007669"/>
    <property type="project" value="InterPro"/>
</dbReference>
<dbReference type="Gene3D" id="1.10.890.20">
    <property type="match status" value="1"/>
</dbReference>
<comment type="caution">
    <text evidence="4">The sequence shown here is derived from an EMBL/GenBank/DDBJ whole genome shotgun (WGS) entry which is preliminary data.</text>
</comment>